<sequence length="167" mass="19239">MLTVKLNELSYSFIKDKQSLVVDKRKVDLKLKHTHYSVIEATYNNQTFDIEILEIDEECKKATLRINGKKVELEGQTSLDKMLEKLGMNQKIEQEEKHIQAPMPGKVIEIICQEEQHVKKGDNLIILEAMKMENVLKAPSDGVIEKIYVSNNQSVEKNQILIDLETE</sequence>
<dbReference type="PANTHER" id="PTHR45266:SF3">
    <property type="entry name" value="OXALOACETATE DECARBOXYLASE ALPHA CHAIN"/>
    <property type="match status" value="1"/>
</dbReference>
<proteinExistence type="predicted"/>
<dbReference type="Gene3D" id="2.40.50.100">
    <property type="match status" value="1"/>
</dbReference>
<dbReference type="CDD" id="cd06850">
    <property type="entry name" value="biotinyl_domain"/>
    <property type="match status" value="1"/>
</dbReference>
<reference evidence="3 4" key="1">
    <citation type="submission" date="2021-05" db="EMBL/GenBank/DDBJ databases">
        <title>Comparative genomic studies on the polysaccharide-degrading batcterial strains of the Flammeovirga genus.</title>
        <authorList>
            <person name="Zewei F."/>
            <person name="Zheng Z."/>
            <person name="Yu L."/>
            <person name="Ruyue G."/>
            <person name="Yanhong M."/>
            <person name="Yuanyuan C."/>
            <person name="Jingyan G."/>
            <person name="Wenjun H."/>
        </authorList>
    </citation>
    <scope>NUCLEOTIDE SEQUENCE [LARGE SCALE GENOMIC DNA]</scope>
    <source>
        <strain evidence="3 4">NBRC:100898</strain>
    </source>
</reference>
<gene>
    <name evidence="3" type="ORF">KMW28_14435</name>
</gene>
<accession>A0AAX1N003</accession>
<dbReference type="Pfam" id="PF00364">
    <property type="entry name" value="Biotin_lipoyl"/>
    <property type="match status" value="1"/>
</dbReference>
<evidence type="ECO:0000313" key="4">
    <source>
        <dbReference type="Proteomes" id="UP000678679"/>
    </source>
</evidence>
<evidence type="ECO:0000313" key="3">
    <source>
        <dbReference type="EMBL" id="QWG00850.1"/>
    </source>
</evidence>
<protein>
    <submittedName>
        <fullName evidence="3">Acetyl-CoA carboxylase biotin carboxyl carrier protein subunit</fullName>
    </submittedName>
</protein>
<evidence type="ECO:0000256" key="1">
    <source>
        <dbReference type="ARBA" id="ARBA00023267"/>
    </source>
</evidence>
<evidence type="ECO:0000259" key="2">
    <source>
        <dbReference type="PROSITE" id="PS50968"/>
    </source>
</evidence>
<dbReference type="Proteomes" id="UP000678679">
    <property type="component" value="Chromosome 1"/>
</dbReference>
<dbReference type="InterPro" id="IPR001882">
    <property type="entry name" value="Biotin_BS"/>
</dbReference>
<dbReference type="RefSeq" id="WP_066205487.1">
    <property type="nucleotide sequence ID" value="NZ_CP076132.1"/>
</dbReference>
<dbReference type="PANTHER" id="PTHR45266">
    <property type="entry name" value="OXALOACETATE DECARBOXYLASE ALPHA CHAIN"/>
    <property type="match status" value="1"/>
</dbReference>
<dbReference type="FunFam" id="2.40.50.100:FF:000003">
    <property type="entry name" value="Acetyl-CoA carboxylase biotin carboxyl carrier protein"/>
    <property type="match status" value="1"/>
</dbReference>
<dbReference type="InterPro" id="IPR050709">
    <property type="entry name" value="Biotin_Carboxyl_Carrier/Decarb"/>
</dbReference>
<keyword evidence="4" id="KW-1185">Reference proteome</keyword>
<feature type="domain" description="Lipoyl-binding" evidence="2">
    <location>
        <begin position="83"/>
        <end position="165"/>
    </location>
</feature>
<organism evidence="3 4">
    <name type="scientific">Flammeovirga yaeyamensis</name>
    <dbReference type="NCBI Taxonomy" id="367791"/>
    <lineage>
        <taxon>Bacteria</taxon>
        <taxon>Pseudomonadati</taxon>
        <taxon>Bacteroidota</taxon>
        <taxon>Cytophagia</taxon>
        <taxon>Cytophagales</taxon>
        <taxon>Flammeovirgaceae</taxon>
        <taxon>Flammeovirga</taxon>
    </lineage>
</organism>
<dbReference type="KEGG" id="fya:KMW28_14435"/>
<dbReference type="AlphaFoldDB" id="A0AAX1N003"/>
<keyword evidence="1" id="KW-0092">Biotin</keyword>
<dbReference type="InterPro" id="IPR011053">
    <property type="entry name" value="Single_hybrid_motif"/>
</dbReference>
<dbReference type="SUPFAM" id="SSF51230">
    <property type="entry name" value="Single hybrid motif"/>
    <property type="match status" value="1"/>
</dbReference>
<dbReference type="PROSITE" id="PS50968">
    <property type="entry name" value="BIOTINYL_LIPOYL"/>
    <property type="match status" value="1"/>
</dbReference>
<name>A0AAX1N003_9BACT</name>
<dbReference type="EMBL" id="CP076132">
    <property type="protein sequence ID" value="QWG00850.1"/>
    <property type="molecule type" value="Genomic_DNA"/>
</dbReference>
<dbReference type="PROSITE" id="PS00188">
    <property type="entry name" value="BIOTIN"/>
    <property type="match status" value="1"/>
</dbReference>
<dbReference type="InterPro" id="IPR000089">
    <property type="entry name" value="Biotin_lipoyl"/>
</dbReference>